<protein>
    <submittedName>
        <fullName evidence="1">Phosphatidylethanolamine-binding protein</fullName>
    </submittedName>
</protein>
<organism evidence="1 2">
    <name type="scientific">candidate division LCP-89 bacterium B3_LCP</name>
    <dbReference type="NCBI Taxonomy" id="2012998"/>
    <lineage>
        <taxon>Bacteria</taxon>
        <taxon>Pseudomonadati</taxon>
        <taxon>Bacteria division LCP-89</taxon>
    </lineage>
</organism>
<dbReference type="Proteomes" id="UP000319619">
    <property type="component" value="Unassembled WGS sequence"/>
</dbReference>
<dbReference type="EMBL" id="NJBN01000001">
    <property type="protein sequence ID" value="TKJ42592.1"/>
    <property type="molecule type" value="Genomic_DNA"/>
</dbReference>
<dbReference type="Gene3D" id="3.90.280.10">
    <property type="entry name" value="PEBP-like"/>
    <property type="match status" value="1"/>
</dbReference>
<dbReference type="PANTHER" id="PTHR30289:SF1">
    <property type="entry name" value="PEBP (PHOSPHATIDYLETHANOLAMINE-BINDING PROTEIN) FAMILY PROTEIN"/>
    <property type="match status" value="1"/>
</dbReference>
<dbReference type="Pfam" id="PF01161">
    <property type="entry name" value="PBP"/>
    <property type="match status" value="1"/>
</dbReference>
<dbReference type="InterPro" id="IPR005247">
    <property type="entry name" value="YbhB_YbcL/LppC-like"/>
</dbReference>
<dbReference type="InterPro" id="IPR008914">
    <property type="entry name" value="PEBP"/>
</dbReference>
<comment type="caution">
    <text evidence="1">The sequence shown here is derived from an EMBL/GenBank/DDBJ whole genome shotgun (WGS) entry which is preliminary data.</text>
</comment>
<evidence type="ECO:0000313" key="1">
    <source>
        <dbReference type="EMBL" id="TKJ42592.1"/>
    </source>
</evidence>
<dbReference type="CDD" id="cd00865">
    <property type="entry name" value="PEBP_bact_arch"/>
    <property type="match status" value="1"/>
</dbReference>
<dbReference type="InterPro" id="IPR036610">
    <property type="entry name" value="PEBP-like_sf"/>
</dbReference>
<dbReference type="AlphaFoldDB" id="A0A532V634"/>
<name>A0A532V634_UNCL8</name>
<accession>A0A532V634</accession>
<dbReference type="PANTHER" id="PTHR30289">
    <property type="entry name" value="UNCHARACTERIZED PROTEIN YBCL-RELATED"/>
    <property type="match status" value="1"/>
</dbReference>
<reference evidence="1 2" key="1">
    <citation type="submission" date="2017-06" db="EMBL/GenBank/DDBJ databases">
        <title>Novel microbial phyla capable of carbon fixation and sulfur reduction in deep-sea sediments.</title>
        <authorList>
            <person name="Huang J."/>
            <person name="Baker B."/>
            <person name="Wang Y."/>
        </authorList>
    </citation>
    <scope>NUCLEOTIDE SEQUENCE [LARGE SCALE GENOMIC DNA]</scope>
    <source>
        <strain evidence="1">B3_LCP</strain>
    </source>
</reference>
<proteinExistence type="predicted"/>
<evidence type="ECO:0000313" key="2">
    <source>
        <dbReference type="Proteomes" id="UP000319619"/>
    </source>
</evidence>
<sequence>MNLTLTSPAFEEGAMIPEKYTNDGANVSPPLAWVEVPEGTESFALICDDPDAPMGTWVHWVVYNLPGDTRELPENFPPGEEPVTGGKQGLTDFGSYGYGGPAPPSGTHRYFFKLFALDCQLDLTSSVRKSDLLKAMEGHVLAQGQLMGRYRRR</sequence>
<dbReference type="NCBIfam" id="TIGR00481">
    <property type="entry name" value="YbhB/YbcL family Raf kinase inhibitor-like protein"/>
    <property type="match status" value="1"/>
</dbReference>
<gene>
    <name evidence="1" type="ORF">CEE37_00935</name>
</gene>
<dbReference type="SUPFAM" id="SSF49777">
    <property type="entry name" value="PEBP-like"/>
    <property type="match status" value="1"/>
</dbReference>